<dbReference type="InterPro" id="IPR014014">
    <property type="entry name" value="RNA_helicase_DEAD_Q_motif"/>
</dbReference>
<comment type="similarity">
    <text evidence="8">Belongs to the DEAD box helicase family.</text>
</comment>
<organism evidence="13">
    <name type="scientific">Lygus hesperus</name>
    <name type="common">Western plant bug</name>
    <dbReference type="NCBI Taxonomy" id="30085"/>
    <lineage>
        <taxon>Eukaryota</taxon>
        <taxon>Metazoa</taxon>
        <taxon>Ecdysozoa</taxon>
        <taxon>Arthropoda</taxon>
        <taxon>Hexapoda</taxon>
        <taxon>Insecta</taxon>
        <taxon>Pterygota</taxon>
        <taxon>Neoptera</taxon>
        <taxon>Paraneoptera</taxon>
        <taxon>Hemiptera</taxon>
        <taxon>Heteroptera</taxon>
        <taxon>Panheteroptera</taxon>
        <taxon>Cimicomorpha</taxon>
        <taxon>Miridae</taxon>
        <taxon>Mirini</taxon>
        <taxon>Lygus</taxon>
    </lineage>
</organism>
<evidence type="ECO:0000259" key="12">
    <source>
        <dbReference type="PROSITE" id="PS51195"/>
    </source>
</evidence>
<evidence type="ECO:0000256" key="1">
    <source>
        <dbReference type="ARBA" id="ARBA00012552"/>
    </source>
</evidence>
<feature type="region of interest" description="Disordered" evidence="9">
    <location>
        <begin position="25"/>
        <end position="44"/>
    </location>
</feature>
<dbReference type="Pfam" id="PF00271">
    <property type="entry name" value="Helicase_C"/>
    <property type="match status" value="1"/>
</dbReference>
<dbReference type="EMBL" id="GDHC01018346">
    <property type="protein sequence ID" value="JAQ00283.1"/>
    <property type="molecule type" value="Transcribed_RNA"/>
</dbReference>
<gene>
    <name evidence="13" type="primary">ddx42</name>
    <name evidence="13" type="ORF">g.87280</name>
</gene>
<dbReference type="CDD" id="cd17952">
    <property type="entry name" value="DEADc_DDX42"/>
    <property type="match status" value="1"/>
</dbReference>
<accession>A0A146KUW7</accession>
<evidence type="ECO:0000256" key="3">
    <source>
        <dbReference type="ARBA" id="ARBA00022801"/>
    </source>
</evidence>
<feature type="short sequence motif" description="Q motif" evidence="7">
    <location>
        <begin position="242"/>
        <end position="270"/>
    </location>
</feature>
<dbReference type="GO" id="GO:0010468">
    <property type="term" value="P:regulation of gene expression"/>
    <property type="evidence" value="ECO:0007669"/>
    <property type="project" value="UniProtKB-ARBA"/>
</dbReference>
<dbReference type="Pfam" id="PF00270">
    <property type="entry name" value="DEAD"/>
    <property type="match status" value="1"/>
</dbReference>
<dbReference type="Gene3D" id="3.40.50.300">
    <property type="entry name" value="P-loop containing nucleotide triphosphate hydrolases"/>
    <property type="match status" value="2"/>
</dbReference>
<dbReference type="SUPFAM" id="SSF52540">
    <property type="entry name" value="P-loop containing nucleoside triphosphate hydrolases"/>
    <property type="match status" value="2"/>
</dbReference>
<feature type="compositionally biased region" description="Low complexity" evidence="9">
    <location>
        <begin position="86"/>
        <end position="96"/>
    </location>
</feature>
<feature type="region of interest" description="Disordered" evidence="9">
    <location>
        <begin position="55"/>
        <end position="106"/>
    </location>
</feature>
<dbReference type="InterPro" id="IPR000629">
    <property type="entry name" value="RNA-helicase_DEAD-box_CS"/>
</dbReference>
<dbReference type="InterPro" id="IPR011545">
    <property type="entry name" value="DEAD/DEAH_box_helicase_dom"/>
</dbReference>
<reference evidence="13" key="1">
    <citation type="journal article" date="2016" name="Gigascience">
        <title>De novo construction of an expanded transcriptome assembly for the western tarnished plant bug, Lygus hesperus.</title>
        <authorList>
            <person name="Tassone E.E."/>
            <person name="Geib S.M."/>
            <person name="Hall B."/>
            <person name="Fabrick J.A."/>
            <person name="Brent C.S."/>
            <person name="Hull J.J."/>
        </authorList>
    </citation>
    <scope>NUCLEOTIDE SEQUENCE</scope>
</reference>
<feature type="domain" description="Helicase C-terminal" evidence="11">
    <location>
        <begin position="476"/>
        <end position="620"/>
    </location>
</feature>
<dbReference type="GO" id="GO:0005524">
    <property type="term" value="F:ATP binding"/>
    <property type="evidence" value="ECO:0007669"/>
    <property type="project" value="UniProtKB-KW"/>
</dbReference>
<evidence type="ECO:0000256" key="6">
    <source>
        <dbReference type="ARBA" id="ARBA00047984"/>
    </source>
</evidence>
<keyword evidence="3 8" id="KW-0378">Hydrolase</keyword>
<dbReference type="SMART" id="SM00487">
    <property type="entry name" value="DEXDc"/>
    <property type="match status" value="1"/>
</dbReference>
<dbReference type="InterPro" id="IPR027417">
    <property type="entry name" value="P-loop_NTPase"/>
</dbReference>
<evidence type="ECO:0000256" key="5">
    <source>
        <dbReference type="ARBA" id="ARBA00022840"/>
    </source>
</evidence>
<dbReference type="PROSITE" id="PS51194">
    <property type="entry name" value="HELICASE_CTER"/>
    <property type="match status" value="1"/>
</dbReference>
<dbReference type="EC" id="3.6.4.13" evidence="1"/>
<keyword evidence="5 8" id="KW-0067">ATP-binding</keyword>
<dbReference type="PROSITE" id="PS00039">
    <property type="entry name" value="DEAD_ATP_HELICASE"/>
    <property type="match status" value="1"/>
</dbReference>
<evidence type="ECO:0000259" key="11">
    <source>
        <dbReference type="PROSITE" id="PS51194"/>
    </source>
</evidence>
<dbReference type="GO" id="GO:0016787">
    <property type="term" value="F:hydrolase activity"/>
    <property type="evidence" value="ECO:0007669"/>
    <property type="project" value="UniProtKB-KW"/>
</dbReference>
<dbReference type="PANTHER" id="PTHR47958">
    <property type="entry name" value="ATP-DEPENDENT RNA HELICASE DBP3"/>
    <property type="match status" value="1"/>
</dbReference>
<dbReference type="SMART" id="SM00490">
    <property type="entry name" value="HELICc"/>
    <property type="match status" value="1"/>
</dbReference>
<dbReference type="PROSITE" id="PS51195">
    <property type="entry name" value="Q_MOTIF"/>
    <property type="match status" value="1"/>
</dbReference>
<comment type="catalytic activity">
    <reaction evidence="6">
        <text>ATP + H2O = ADP + phosphate + H(+)</text>
        <dbReference type="Rhea" id="RHEA:13065"/>
        <dbReference type="ChEBI" id="CHEBI:15377"/>
        <dbReference type="ChEBI" id="CHEBI:15378"/>
        <dbReference type="ChEBI" id="CHEBI:30616"/>
        <dbReference type="ChEBI" id="CHEBI:43474"/>
        <dbReference type="ChEBI" id="CHEBI:456216"/>
        <dbReference type="EC" id="3.6.4.13"/>
    </reaction>
</comment>
<evidence type="ECO:0000256" key="4">
    <source>
        <dbReference type="ARBA" id="ARBA00022806"/>
    </source>
</evidence>
<name>A0A146KUW7_LYGHE</name>
<dbReference type="FunFam" id="3.40.50.300:FF:000079">
    <property type="entry name" value="probable ATP-dependent RNA helicase DDX17"/>
    <property type="match status" value="1"/>
</dbReference>
<evidence type="ECO:0000256" key="8">
    <source>
        <dbReference type="RuleBase" id="RU000492"/>
    </source>
</evidence>
<evidence type="ECO:0000256" key="2">
    <source>
        <dbReference type="ARBA" id="ARBA00022741"/>
    </source>
</evidence>
<dbReference type="InterPro" id="IPR001650">
    <property type="entry name" value="Helicase_C-like"/>
</dbReference>
<proteinExistence type="inferred from homology"/>
<keyword evidence="4 8" id="KW-0347">Helicase</keyword>
<sequence>MSYHRGGDGKPKGFGFSGFSLMSRAERAAAAPPPPSAALSKQGYSTMTSITENALNASWGIPKKRTKTEDEYFEEEDETPRLDYIPAPGSPGAAPAQQESEDEEDPLDAFMAGIESQVKAEAGSSTTAAVPKKGIRVDIDTEDIEESYYKYMEENPRAGLQDEESDTELMYDEDGNPIAPKKSKYIDPLPPIDHSTITYSEFKKDFYKAHEEIEALDDEQVAELRTHLGVTVSGFNPPKPVTSFGHFGFDEQLIKSIRKSEFTQPTPIQAQAIPAALMGRDVIGIAKTGSGKTAAFLWPMLTHIMAQRELAQGEGPIGLILAPTRELSQQIYTEARKFSKIYNLNVVCAYGGGSKWEQSKALEEGAEIVVATPGRMIDLIKMKATNLERVTFLVLDEADRMFELGFEAQVRSICDHVRPDRQTLLFSATFKKKIEKLARDVLIDPVRILYGDVGYANADVEQKIVMILPTNKLPWLLGNLVDFTSAGSVLIFVTRKLNAEEVATQLKLKEIDCLLLHGDVDQIERNRVITAFKKRECDVLVATDVAARGLDIPHIRTVINYELARDIDTHTHRVGRTGRAGTKGTAYSLVTPADKEFAGHLVRNLEGANQEVPRELFDLASTSNWFKKSRFKNSSGSANVGGAGLGYKEPSSVHHSAQSSQPLPPKPVKSKSGPAMDRLSAIKSAFKAQYENQFTASAENAEQLQMLQSKKRKKSRWDTDE</sequence>
<dbReference type="AlphaFoldDB" id="A0A146KUW7"/>
<evidence type="ECO:0000256" key="9">
    <source>
        <dbReference type="SAM" id="MobiDB-lite"/>
    </source>
</evidence>
<evidence type="ECO:0000256" key="7">
    <source>
        <dbReference type="PROSITE-ProRule" id="PRU00552"/>
    </source>
</evidence>
<evidence type="ECO:0000313" key="13">
    <source>
        <dbReference type="EMBL" id="JAQ00283.1"/>
    </source>
</evidence>
<keyword evidence="2 8" id="KW-0547">Nucleotide-binding</keyword>
<dbReference type="GO" id="GO:0003724">
    <property type="term" value="F:RNA helicase activity"/>
    <property type="evidence" value="ECO:0007669"/>
    <property type="project" value="UniProtKB-EC"/>
</dbReference>
<evidence type="ECO:0000259" key="10">
    <source>
        <dbReference type="PROSITE" id="PS51192"/>
    </source>
</evidence>
<dbReference type="GO" id="GO:0003676">
    <property type="term" value="F:nucleic acid binding"/>
    <property type="evidence" value="ECO:0007669"/>
    <property type="project" value="InterPro"/>
</dbReference>
<dbReference type="CDD" id="cd18787">
    <property type="entry name" value="SF2_C_DEAD"/>
    <property type="match status" value="1"/>
</dbReference>
<feature type="region of interest" description="Disordered" evidence="9">
    <location>
        <begin position="642"/>
        <end position="677"/>
    </location>
</feature>
<feature type="domain" description="DEAD-box RNA helicase Q" evidence="12">
    <location>
        <begin position="242"/>
        <end position="270"/>
    </location>
</feature>
<feature type="domain" description="Helicase ATP-binding" evidence="10">
    <location>
        <begin position="273"/>
        <end position="448"/>
    </location>
</feature>
<protein>
    <recommendedName>
        <fullName evidence="1">RNA helicase</fullName>
        <ecNumber evidence="1">3.6.4.13</ecNumber>
    </recommendedName>
</protein>
<dbReference type="InterPro" id="IPR014001">
    <property type="entry name" value="Helicase_ATP-bd"/>
</dbReference>
<dbReference type="PROSITE" id="PS51192">
    <property type="entry name" value="HELICASE_ATP_BIND_1"/>
    <property type="match status" value="1"/>
</dbReference>